<organism evidence="1 2">
    <name type="scientific">Pedobacter ureilyticus</name>
    <dbReference type="NCBI Taxonomy" id="1393051"/>
    <lineage>
        <taxon>Bacteria</taxon>
        <taxon>Pseudomonadati</taxon>
        <taxon>Bacteroidota</taxon>
        <taxon>Sphingobacteriia</taxon>
        <taxon>Sphingobacteriales</taxon>
        <taxon>Sphingobacteriaceae</taxon>
        <taxon>Pedobacter</taxon>
    </lineage>
</organism>
<accession>A0ABW9JC92</accession>
<dbReference type="Pfam" id="PF18976">
    <property type="entry name" value="DUF5712"/>
    <property type="match status" value="1"/>
</dbReference>
<proteinExistence type="predicted"/>
<dbReference type="Proteomes" id="UP001517247">
    <property type="component" value="Unassembled WGS sequence"/>
</dbReference>
<dbReference type="EMBL" id="SSHJ02000010">
    <property type="protein sequence ID" value="MFN0257734.1"/>
    <property type="molecule type" value="Genomic_DNA"/>
</dbReference>
<evidence type="ECO:0000313" key="1">
    <source>
        <dbReference type="EMBL" id="MFN0257734.1"/>
    </source>
</evidence>
<evidence type="ECO:0000313" key="2">
    <source>
        <dbReference type="Proteomes" id="UP001517247"/>
    </source>
</evidence>
<comment type="caution">
    <text evidence="1">The sequence shown here is derived from an EMBL/GenBank/DDBJ whole genome shotgun (WGS) entry which is preliminary data.</text>
</comment>
<gene>
    <name evidence="1" type="ORF">E6A44_019275</name>
</gene>
<name>A0ABW9JC92_9SPHI</name>
<sequence length="124" mass="14660">MIYLDTICTFPTSQSTAVDLFENHRYYGYKDKKVINGEKKRGELKDGNQLHVQIIVSRKDVTNTIKLSPMNNSRGKNEQHSKKLGQFNRVVFKQCGEDLFDRTFDFDRHLKDRMAYGIFKRMEF</sequence>
<protein>
    <submittedName>
        <fullName evidence="1">DUF5712 family protein</fullName>
    </submittedName>
</protein>
<reference evidence="1 2" key="1">
    <citation type="submission" date="2024-12" db="EMBL/GenBank/DDBJ databases">
        <authorList>
            <person name="Hu S."/>
        </authorList>
    </citation>
    <scope>NUCLEOTIDE SEQUENCE [LARGE SCALE GENOMIC DNA]</scope>
    <source>
        <strain evidence="1 2">THG-T11</strain>
    </source>
</reference>
<dbReference type="InterPro" id="IPR043766">
    <property type="entry name" value="BfmA-like"/>
</dbReference>
<keyword evidence="2" id="KW-1185">Reference proteome</keyword>